<evidence type="ECO:0000259" key="4">
    <source>
        <dbReference type="PROSITE" id="PS51669"/>
    </source>
</evidence>
<protein>
    <submittedName>
        <fullName evidence="6">4Fe-4S Mo/W bis-MGD-type domain-containing protein</fullName>
    </submittedName>
</protein>
<dbReference type="Proteomes" id="UP000887565">
    <property type="component" value="Unplaced"/>
</dbReference>
<proteinExistence type="predicted"/>
<organism evidence="5 6">
    <name type="scientific">Romanomermis culicivorax</name>
    <name type="common">Nematode worm</name>
    <dbReference type="NCBI Taxonomy" id="13658"/>
    <lineage>
        <taxon>Eukaryota</taxon>
        <taxon>Metazoa</taxon>
        <taxon>Ecdysozoa</taxon>
        <taxon>Nematoda</taxon>
        <taxon>Enoplea</taxon>
        <taxon>Dorylaimia</taxon>
        <taxon>Mermithida</taxon>
        <taxon>Mermithoidea</taxon>
        <taxon>Mermithidae</taxon>
        <taxon>Romanomermis</taxon>
    </lineage>
</organism>
<name>A0A915K1D9_ROMCU</name>
<keyword evidence="3" id="KW-0411">Iron-sulfur</keyword>
<dbReference type="GO" id="GO:0051536">
    <property type="term" value="F:iron-sulfur cluster binding"/>
    <property type="evidence" value="ECO:0007669"/>
    <property type="project" value="UniProtKB-KW"/>
</dbReference>
<evidence type="ECO:0000256" key="1">
    <source>
        <dbReference type="ARBA" id="ARBA00022723"/>
    </source>
</evidence>
<feature type="domain" description="4Fe-4S Mo/W bis-MGD-type" evidence="4">
    <location>
        <begin position="126"/>
        <end position="146"/>
    </location>
</feature>
<evidence type="ECO:0000313" key="5">
    <source>
        <dbReference type="Proteomes" id="UP000887565"/>
    </source>
</evidence>
<keyword evidence="1" id="KW-0479">Metal-binding</keyword>
<dbReference type="PROSITE" id="PS51669">
    <property type="entry name" value="4FE4S_MOW_BIS_MGD"/>
    <property type="match status" value="1"/>
</dbReference>
<reference evidence="6" key="1">
    <citation type="submission" date="2022-11" db="UniProtKB">
        <authorList>
            <consortium name="WormBaseParasite"/>
        </authorList>
    </citation>
    <scope>IDENTIFICATION</scope>
</reference>
<sequence>MHDDFDAQKSFLCQMPTVPSPPPQPATLNFQTAMSYGGPRNFPSPVTYNFKNGNNIGGNVQPPPPPLSANGGAMPFFAGQLLPLRFICSPPPPPPNSQQPPPLFCQCYAAALAANGNVLQNGGILMTNGPTICPACLMKCGAQYVE</sequence>
<evidence type="ECO:0000256" key="2">
    <source>
        <dbReference type="ARBA" id="ARBA00023004"/>
    </source>
</evidence>
<dbReference type="AlphaFoldDB" id="A0A915K1D9"/>
<dbReference type="InterPro" id="IPR006963">
    <property type="entry name" value="Mopterin_OxRdtase_4Fe-4S_dom"/>
</dbReference>
<dbReference type="GO" id="GO:0016491">
    <property type="term" value="F:oxidoreductase activity"/>
    <property type="evidence" value="ECO:0007669"/>
    <property type="project" value="InterPro"/>
</dbReference>
<keyword evidence="2" id="KW-0408">Iron</keyword>
<dbReference type="GO" id="GO:0046872">
    <property type="term" value="F:metal ion binding"/>
    <property type="evidence" value="ECO:0007669"/>
    <property type="project" value="UniProtKB-KW"/>
</dbReference>
<dbReference type="WBParaSite" id="nRc.2.0.1.t32030-RA">
    <property type="protein sequence ID" value="nRc.2.0.1.t32030-RA"/>
    <property type="gene ID" value="nRc.2.0.1.g32030"/>
</dbReference>
<evidence type="ECO:0000313" key="6">
    <source>
        <dbReference type="WBParaSite" id="nRc.2.0.1.t32030-RA"/>
    </source>
</evidence>
<keyword evidence="5" id="KW-1185">Reference proteome</keyword>
<accession>A0A915K1D9</accession>
<evidence type="ECO:0000256" key="3">
    <source>
        <dbReference type="ARBA" id="ARBA00023014"/>
    </source>
</evidence>